<sequence length="74" mass="8334">MAGITHPLRQLDLHSLLDVVEAMLEEGMDKKELEAMRRDLYRPEPGQHRVTGFSAQEEMAGFRSLQAQLAGLGR</sequence>
<comment type="caution">
    <text evidence="1">The sequence shown here is derived from an EMBL/GenBank/DDBJ whole genome shotgun (WGS) entry which is preliminary data.</text>
</comment>
<proteinExistence type="predicted"/>
<keyword evidence="2" id="KW-1185">Reference proteome</keyword>
<name>A0A9X2IZJ0_9NOCA</name>
<dbReference type="AlphaFoldDB" id="A0A9X2IZJ0"/>
<dbReference type="Proteomes" id="UP001139157">
    <property type="component" value="Unassembled WGS sequence"/>
</dbReference>
<dbReference type="RefSeq" id="WP_251912887.1">
    <property type="nucleotide sequence ID" value="NZ_JAMRXG010000006.1"/>
</dbReference>
<gene>
    <name evidence="1" type="ORF">NDR86_15960</name>
</gene>
<accession>A0A9X2IZJ0</accession>
<dbReference type="InterPro" id="IPR055664">
    <property type="entry name" value="DUF7240"/>
</dbReference>
<dbReference type="EMBL" id="JAMRXG010000006">
    <property type="protein sequence ID" value="MCM6774971.1"/>
    <property type="molecule type" value="Genomic_DNA"/>
</dbReference>
<evidence type="ECO:0000313" key="2">
    <source>
        <dbReference type="Proteomes" id="UP001139157"/>
    </source>
</evidence>
<organism evidence="1 2">
    <name type="scientific">Nocardia pulmonis</name>
    <dbReference type="NCBI Taxonomy" id="2951408"/>
    <lineage>
        <taxon>Bacteria</taxon>
        <taxon>Bacillati</taxon>
        <taxon>Actinomycetota</taxon>
        <taxon>Actinomycetes</taxon>
        <taxon>Mycobacteriales</taxon>
        <taxon>Nocardiaceae</taxon>
        <taxon>Nocardia</taxon>
    </lineage>
</organism>
<reference evidence="1" key="1">
    <citation type="submission" date="2022-06" db="EMBL/GenBank/DDBJ databases">
        <title>Novel species in genus nocardia.</title>
        <authorList>
            <person name="Li F."/>
        </authorList>
    </citation>
    <scope>NUCLEOTIDE SEQUENCE</scope>
    <source>
        <strain evidence="1">CDC141</strain>
    </source>
</reference>
<evidence type="ECO:0000313" key="1">
    <source>
        <dbReference type="EMBL" id="MCM6774971.1"/>
    </source>
</evidence>
<protein>
    <submittedName>
        <fullName evidence="1">Uncharacterized protein</fullName>
    </submittedName>
</protein>
<dbReference type="Pfam" id="PF23888">
    <property type="entry name" value="DUF7240"/>
    <property type="match status" value="1"/>
</dbReference>